<evidence type="ECO:0000313" key="1">
    <source>
        <dbReference type="EMBL" id="EYD75490.1"/>
    </source>
</evidence>
<proteinExistence type="predicted"/>
<dbReference type="InterPro" id="IPR025961">
    <property type="entry name" value="Metal_resist"/>
</dbReference>
<dbReference type="EMBL" id="AOSK01000080">
    <property type="protein sequence ID" value="EYD75490.1"/>
    <property type="molecule type" value="Genomic_DNA"/>
</dbReference>
<dbReference type="Pfam" id="PF13801">
    <property type="entry name" value="Metal_resist"/>
    <property type="match status" value="1"/>
</dbReference>
<evidence type="ECO:0000313" key="2">
    <source>
        <dbReference type="Proteomes" id="UP000019666"/>
    </source>
</evidence>
<comment type="caution">
    <text evidence="1">The sequence shown here is derived from an EMBL/GenBank/DDBJ whole genome shotgun (WGS) entry which is preliminary data.</text>
</comment>
<dbReference type="Proteomes" id="UP000019666">
    <property type="component" value="Unassembled WGS sequence"/>
</dbReference>
<sequence>MLLMVSLALNLLVAGVVIGDIVSDHGRGRGPRPVELALGPFARAMDAADRRAILQSLRGNPDLQPLSKAQRAAAFGEILATLRAEPFDRIRAEAALSAQAERIQGLERMIQGALLDRLAAMTAEQRAALADRLQAELGHGPGPD</sequence>
<dbReference type="HOGENOM" id="CLU_122852_0_0_5"/>
<evidence type="ECO:0008006" key="3">
    <source>
        <dbReference type="Google" id="ProtNLM"/>
    </source>
</evidence>
<reference evidence="1 2" key="1">
    <citation type="submission" date="2013-02" db="EMBL/GenBank/DDBJ databases">
        <authorList>
            <person name="Fiebig A."/>
            <person name="Goeker M."/>
            <person name="Klenk H.-P.P."/>
        </authorList>
    </citation>
    <scope>NUCLEOTIDE SEQUENCE [LARGE SCALE GENOMIC DNA]</scope>
    <source>
        <strain evidence="1 2">DSM 19309</strain>
    </source>
</reference>
<keyword evidence="2" id="KW-1185">Reference proteome</keyword>
<gene>
    <name evidence="1" type="ORF">Rumeso_02973</name>
</gene>
<organism evidence="1 2">
    <name type="scientific">Rubellimicrobium mesophilum DSM 19309</name>
    <dbReference type="NCBI Taxonomy" id="442562"/>
    <lineage>
        <taxon>Bacteria</taxon>
        <taxon>Pseudomonadati</taxon>
        <taxon>Pseudomonadota</taxon>
        <taxon>Alphaproteobacteria</taxon>
        <taxon>Rhodobacterales</taxon>
        <taxon>Roseobacteraceae</taxon>
        <taxon>Rubellimicrobium</taxon>
    </lineage>
</organism>
<accession>A0A017HMF4</accession>
<dbReference type="AlphaFoldDB" id="A0A017HMF4"/>
<protein>
    <recommendedName>
        <fullName evidence="3">Periplasmic heavy metal sensor</fullName>
    </recommendedName>
</protein>
<dbReference type="STRING" id="442562.Rumeso_02973"/>
<name>A0A017HMF4_9RHOB</name>